<reference evidence="3 4" key="1">
    <citation type="journal article" date="2016" name="Nat. Commun.">
        <title>Thousands of microbial genomes shed light on interconnected biogeochemical processes in an aquifer system.</title>
        <authorList>
            <person name="Anantharaman K."/>
            <person name="Brown C.T."/>
            <person name="Hug L.A."/>
            <person name="Sharon I."/>
            <person name="Castelle C.J."/>
            <person name="Probst A.J."/>
            <person name="Thomas B.C."/>
            <person name="Singh A."/>
            <person name="Wilkins M.J."/>
            <person name="Karaoz U."/>
            <person name="Brodie E.L."/>
            <person name="Williams K.H."/>
            <person name="Hubbard S.S."/>
            <person name="Banfield J.F."/>
        </authorList>
    </citation>
    <scope>NUCLEOTIDE SEQUENCE [LARGE SCALE GENOMIC DNA]</scope>
</reference>
<evidence type="ECO:0000259" key="2">
    <source>
        <dbReference type="Pfam" id="PF13426"/>
    </source>
</evidence>
<dbReference type="EMBL" id="MHQK01000008">
    <property type="protein sequence ID" value="OHA02147.1"/>
    <property type="molecule type" value="Genomic_DNA"/>
</dbReference>
<dbReference type="CDD" id="cd00130">
    <property type="entry name" value="PAS"/>
    <property type="match status" value="1"/>
</dbReference>
<name>A0A1G2KRS8_9BACT</name>
<proteinExistence type="predicted"/>
<dbReference type="Gene3D" id="3.30.450.20">
    <property type="entry name" value="PAS domain"/>
    <property type="match status" value="1"/>
</dbReference>
<dbReference type="InterPro" id="IPR000014">
    <property type="entry name" value="PAS"/>
</dbReference>
<dbReference type="AlphaFoldDB" id="A0A1G2KRS8"/>
<protein>
    <recommendedName>
        <fullName evidence="2">PAS domain-containing protein</fullName>
    </recommendedName>
</protein>
<dbReference type="Pfam" id="PF13426">
    <property type="entry name" value="PAS_9"/>
    <property type="match status" value="1"/>
</dbReference>
<organism evidence="3 4">
    <name type="scientific">Candidatus Sungbacteria bacterium RIFCSPHIGHO2_02_FULL_49_20</name>
    <dbReference type="NCBI Taxonomy" id="1802272"/>
    <lineage>
        <taxon>Bacteria</taxon>
        <taxon>Candidatus Sungiibacteriota</taxon>
    </lineage>
</organism>
<sequence>MVSGESERRAFQTALGSVEEGVLIVDHLGRIVVFNRRMEELSLFDADVVTNKVLTDVVTLTKRGGGDVTNLIPRIISTGVTEVFPEDTLLRRRDGTLVPASVRTVAIKNDLRGAVAYVVVIITDRKPAGSSIPVIEIPPPAPLKKTFVPQAPAETMTAEKAAQLSPAVAVVSKPAVVLPPIIAPVSQTKSAPPPIYPLHSDSEKLPSRIVDTPDVVRKHLREAAPSATPTASVVLAANKSDALPKTDAKTAHRDSEKLPVLVHEELPVLRQGNLPAVPPNSSVSEAKDAGAPPPNLPI</sequence>
<feature type="domain" description="PAS" evidence="2">
    <location>
        <begin position="20"/>
        <end position="124"/>
    </location>
</feature>
<evidence type="ECO:0000313" key="4">
    <source>
        <dbReference type="Proteomes" id="UP000178710"/>
    </source>
</evidence>
<evidence type="ECO:0000256" key="1">
    <source>
        <dbReference type="SAM" id="MobiDB-lite"/>
    </source>
</evidence>
<dbReference type="Proteomes" id="UP000178710">
    <property type="component" value="Unassembled WGS sequence"/>
</dbReference>
<dbReference type="NCBIfam" id="TIGR00229">
    <property type="entry name" value="sensory_box"/>
    <property type="match status" value="1"/>
</dbReference>
<comment type="caution">
    <text evidence="3">The sequence shown here is derived from an EMBL/GenBank/DDBJ whole genome shotgun (WGS) entry which is preliminary data.</text>
</comment>
<dbReference type="InterPro" id="IPR035965">
    <property type="entry name" value="PAS-like_dom_sf"/>
</dbReference>
<dbReference type="SUPFAM" id="SSF55785">
    <property type="entry name" value="PYP-like sensor domain (PAS domain)"/>
    <property type="match status" value="1"/>
</dbReference>
<feature type="region of interest" description="Disordered" evidence="1">
    <location>
        <begin position="268"/>
        <end position="298"/>
    </location>
</feature>
<gene>
    <name evidence="3" type="ORF">A3C12_00050</name>
</gene>
<accession>A0A1G2KRS8</accession>
<evidence type="ECO:0000313" key="3">
    <source>
        <dbReference type="EMBL" id="OHA02147.1"/>
    </source>
</evidence>